<dbReference type="RefSeq" id="WP_282543500.1">
    <property type="nucleotide sequence ID" value="NZ_JASCIQ010000017.1"/>
</dbReference>
<evidence type="ECO:0000313" key="2">
    <source>
        <dbReference type="Proteomes" id="UP001223978"/>
    </source>
</evidence>
<reference evidence="1 2" key="1">
    <citation type="submission" date="2023-05" db="EMBL/GenBank/DDBJ databases">
        <title>Draft genome sequence of Streptomyces sp. B-S-A6 isolated from a cave soil in Thailand.</title>
        <authorList>
            <person name="Chamroensaksri N."/>
            <person name="Muangham S."/>
        </authorList>
    </citation>
    <scope>NUCLEOTIDE SEQUENCE [LARGE SCALE GENOMIC DNA]</scope>
    <source>
        <strain evidence="1 2">B-S-A6</strain>
    </source>
</reference>
<gene>
    <name evidence="1" type="ORF">QIS96_17225</name>
</gene>
<dbReference type="Proteomes" id="UP001223978">
    <property type="component" value="Unassembled WGS sequence"/>
</dbReference>
<accession>A0ABT6SBH8</accession>
<comment type="caution">
    <text evidence="1">The sequence shown here is derived from an EMBL/GenBank/DDBJ whole genome shotgun (WGS) entry which is preliminary data.</text>
</comment>
<protein>
    <recommendedName>
        <fullName evidence="3">CHAT domain-containing protein</fullName>
    </recommendedName>
</protein>
<dbReference type="EMBL" id="JASCIQ010000017">
    <property type="protein sequence ID" value="MDI3405557.1"/>
    <property type="molecule type" value="Genomic_DNA"/>
</dbReference>
<name>A0ABT6SBH8_9ACTN</name>
<organism evidence="1 2">
    <name type="scientific">Streptomyces cavernicola</name>
    <dbReference type="NCBI Taxonomy" id="3043613"/>
    <lineage>
        <taxon>Bacteria</taxon>
        <taxon>Bacillati</taxon>
        <taxon>Actinomycetota</taxon>
        <taxon>Actinomycetes</taxon>
        <taxon>Kitasatosporales</taxon>
        <taxon>Streptomycetaceae</taxon>
        <taxon>Streptomyces</taxon>
    </lineage>
</organism>
<proteinExistence type="predicted"/>
<sequence>MTDRALQLLRQDRRLAELAAFPFDFDLDRAADSHVEEVRLASGGPLETLAGDDTGGTYFVCADGSVLHADSEGSAGIIGADVDEALELMIGLPGWRGYTQLSPDDGEEKILARVAKTEAEIRADYGIDEERAELRAALGFPERSPVELIGMLHAALLRTEPDFVLLNAEEGCAYELLGPAGAPLWEPVLAAGRAALARLREGDRAVWRTVAEDPVRRRVALRAAQFDRAEGDGELLRHLLRHEAESSMTFELRLAAVLVGLRGDVGDLPLLAEVRETDFDTACGLSDLPEPGASADELRQWARALDESTFGTDPSDEPLSTWTDLARDQGMTELARATLIRELDGIVMDQSRLLDRSGPLDQGSPRRPEAPRALATAPLRGLAREFEELGDLPQALRAQRLYAALQETARDRASAGHTLARLEREAGRLPQAAESLAAVREALTTSGDDSLRHWREVNLGSWIVEEHYLLTCALAGAGRPEEARALLTAADALLGELSENAADGVRELAERTAAGIREVEAG</sequence>
<keyword evidence="2" id="KW-1185">Reference proteome</keyword>
<evidence type="ECO:0008006" key="3">
    <source>
        <dbReference type="Google" id="ProtNLM"/>
    </source>
</evidence>
<evidence type="ECO:0000313" key="1">
    <source>
        <dbReference type="EMBL" id="MDI3405557.1"/>
    </source>
</evidence>